<reference evidence="4 6" key="2">
    <citation type="submission" date="2019-08" db="EMBL/GenBank/DDBJ databases">
        <title>Isolation and enrichment of carboxydotrophic bacteria from anaerobic sludge for the production of bio-based chemicals from syngas.</title>
        <authorList>
            <person name="Antares A.L."/>
            <person name="Moreira J."/>
            <person name="Diender M."/>
            <person name="Parshina S.N."/>
            <person name="Stams A.J.M."/>
            <person name="Alves M."/>
            <person name="Alves J.I."/>
            <person name="Sousa D.Z."/>
        </authorList>
    </citation>
    <scope>NUCLEOTIDE SEQUENCE [LARGE SCALE GENOMIC DNA]</scope>
    <source>
        <strain evidence="4 6">JM</strain>
    </source>
</reference>
<organism evidence="3 5">
    <name type="scientific">Acetobacterium wieringae</name>
    <dbReference type="NCBI Taxonomy" id="52694"/>
    <lineage>
        <taxon>Bacteria</taxon>
        <taxon>Bacillati</taxon>
        <taxon>Bacillota</taxon>
        <taxon>Clostridia</taxon>
        <taxon>Eubacteriales</taxon>
        <taxon>Eubacteriaceae</taxon>
        <taxon>Acetobacterium</taxon>
    </lineage>
</organism>
<protein>
    <recommendedName>
        <fullName evidence="2">UPF0291 protein ACWI_18640</fullName>
    </recommendedName>
</protein>
<dbReference type="AlphaFoldDB" id="A0A1F2PIF5"/>
<dbReference type="EMBL" id="LKEU01000029">
    <property type="protein sequence ID" value="OFV70652.1"/>
    <property type="molecule type" value="Genomic_DNA"/>
</dbReference>
<evidence type="ECO:0000313" key="6">
    <source>
        <dbReference type="Proteomes" id="UP000322619"/>
    </source>
</evidence>
<dbReference type="PANTHER" id="PTHR37300:SF1">
    <property type="entry name" value="UPF0291 PROTEIN YNZC"/>
    <property type="match status" value="1"/>
</dbReference>
<evidence type="ECO:0000313" key="5">
    <source>
        <dbReference type="Proteomes" id="UP000176244"/>
    </source>
</evidence>
<dbReference type="STRING" id="52694.ACWI_18640"/>
<dbReference type="GO" id="GO:0005737">
    <property type="term" value="C:cytoplasm"/>
    <property type="evidence" value="ECO:0007669"/>
    <property type="project" value="UniProtKB-SubCell"/>
</dbReference>
<comment type="similarity">
    <text evidence="2">Belongs to the UPF0291 family.</text>
</comment>
<evidence type="ECO:0000313" key="4">
    <source>
        <dbReference type="EMBL" id="TYC88314.1"/>
    </source>
</evidence>
<sequence length="57" mass="6667">MITKEKIDRINELARKKKECGLTEDESDEQMTLRAEYLSAVRTNLRAQLDNIEIVDK</sequence>
<comment type="subcellular location">
    <subcellularLocation>
        <location evidence="2">Cytoplasm</location>
    </subcellularLocation>
</comment>
<dbReference type="Pfam" id="PF05979">
    <property type="entry name" value="DUF896"/>
    <property type="match status" value="1"/>
</dbReference>
<comment type="caution">
    <text evidence="3">The sequence shown here is derived from an EMBL/GenBank/DDBJ whole genome shotgun (WGS) entry which is preliminary data.</text>
</comment>
<evidence type="ECO:0000313" key="3">
    <source>
        <dbReference type="EMBL" id="OFV70652.1"/>
    </source>
</evidence>
<dbReference type="OrthoDB" id="390105at2"/>
<dbReference type="PANTHER" id="PTHR37300">
    <property type="entry name" value="UPF0291 PROTEIN CBO2609/CLC_2481"/>
    <property type="match status" value="1"/>
</dbReference>
<evidence type="ECO:0000256" key="1">
    <source>
        <dbReference type="ARBA" id="ARBA00022490"/>
    </source>
</evidence>
<dbReference type="EMBL" id="VSLA01000002">
    <property type="protein sequence ID" value="TYC88314.1"/>
    <property type="molecule type" value="Genomic_DNA"/>
</dbReference>
<dbReference type="Proteomes" id="UP000322619">
    <property type="component" value="Unassembled WGS sequence"/>
</dbReference>
<proteinExistence type="inferred from homology"/>
<reference evidence="3 5" key="1">
    <citation type="submission" date="2015-09" db="EMBL/GenBank/DDBJ databases">
        <title>Genome sequence of Acetobacterium wieringae DSM 1911.</title>
        <authorList>
            <person name="Poehlein A."/>
            <person name="Bengelsdorf F.R."/>
            <person name="Schiel-Bengelsdorf B."/>
            <person name="Duerre P."/>
            <person name="Daniel R."/>
        </authorList>
    </citation>
    <scope>NUCLEOTIDE SEQUENCE [LARGE SCALE GENOMIC DNA]</scope>
    <source>
        <strain evidence="3 5">DSM 1911</strain>
    </source>
</reference>
<dbReference type="Proteomes" id="UP000176244">
    <property type="component" value="Unassembled WGS sequence"/>
</dbReference>
<dbReference type="RefSeq" id="WP_084633607.1">
    <property type="nucleotide sequence ID" value="NZ_CABIIK010000056.1"/>
</dbReference>
<dbReference type="Gene3D" id="1.10.287.540">
    <property type="entry name" value="Helix hairpin bin"/>
    <property type="match status" value="1"/>
</dbReference>
<keyword evidence="1 2" id="KW-0963">Cytoplasm</keyword>
<gene>
    <name evidence="3" type="ORF">ACWI_18640</name>
    <name evidence="4" type="ORF">FXB42_01485</name>
</gene>
<dbReference type="HAMAP" id="MF_01103">
    <property type="entry name" value="UPF0291"/>
    <property type="match status" value="1"/>
</dbReference>
<name>A0A1F2PIF5_9FIRM</name>
<dbReference type="SUPFAM" id="SSF158221">
    <property type="entry name" value="YnzC-like"/>
    <property type="match status" value="1"/>
</dbReference>
<evidence type="ECO:0000256" key="2">
    <source>
        <dbReference type="HAMAP-Rule" id="MF_01103"/>
    </source>
</evidence>
<accession>A0A1F2PIF5</accession>
<dbReference type="InterPro" id="IPR009242">
    <property type="entry name" value="DUF896"/>
</dbReference>